<accession>A0A0V1H933</accession>
<protein>
    <submittedName>
        <fullName evidence="1">Uncharacterized protein</fullName>
    </submittedName>
</protein>
<dbReference type="AlphaFoldDB" id="A0A0V1H933"/>
<name>A0A0V1H933_TRIPS</name>
<organism evidence="1 2">
    <name type="scientific">Trichinella pseudospiralis</name>
    <name type="common">Parasitic roundworm</name>
    <dbReference type="NCBI Taxonomy" id="6337"/>
    <lineage>
        <taxon>Eukaryota</taxon>
        <taxon>Metazoa</taxon>
        <taxon>Ecdysozoa</taxon>
        <taxon>Nematoda</taxon>
        <taxon>Enoplea</taxon>
        <taxon>Dorylaimia</taxon>
        <taxon>Trichinellida</taxon>
        <taxon>Trichinellidae</taxon>
        <taxon>Trichinella</taxon>
    </lineage>
</organism>
<keyword evidence="2" id="KW-1185">Reference proteome</keyword>
<evidence type="ECO:0000313" key="2">
    <source>
        <dbReference type="Proteomes" id="UP000054805"/>
    </source>
</evidence>
<comment type="caution">
    <text evidence="1">The sequence shown here is derived from an EMBL/GenBank/DDBJ whole genome shotgun (WGS) entry which is preliminary data.</text>
</comment>
<dbReference type="EMBL" id="JYDS01000434">
    <property type="protein sequence ID" value="KRZ06692.1"/>
    <property type="molecule type" value="Genomic_DNA"/>
</dbReference>
<reference evidence="1 2" key="1">
    <citation type="submission" date="2015-01" db="EMBL/GenBank/DDBJ databases">
        <title>Evolution of Trichinella species and genotypes.</title>
        <authorList>
            <person name="Korhonen P.K."/>
            <person name="Edoardo P."/>
            <person name="Giuseppe L.R."/>
            <person name="Gasser R.B."/>
        </authorList>
    </citation>
    <scope>NUCLEOTIDE SEQUENCE [LARGE SCALE GENOMIC DNA]</scope>
    <source>
        <strain evidence="1">ISS588</strain>
    </source>
</reference>
<evidence type="ECO:0000313" key="1">
    <source>
        <dbReference type="EMBL" id="KRZ06692.1"/>
    </source>
</evidence>
<sequence>MINVINREHITYCQHINYFNGIILKSKNRCPVEGYDPKDGYQFQSKICFEIDSLPHCIQVITILTRDSQSVRSHQGLLLVGLSKGSTEN</sequence>
<gene>
    <name evidence="1" type="ORF">T4B_82</name>
</gene>
<dbReference type="Proteomes" id="UP000054805">
    <property type="component" value="Unassembled WGS sequence"/>
</dbReference>
<proteinExistence type="predicted"/>